<dbReference type="Proteomes" id="UP001652621">
    <property type="component" value="Unplaced"/>
</dbReference>
<dbReference type="CDD" id="cd23992">
    <property type="entry name" value="PBP_GOBP"/>
    <property type="match status" value="1"/>
</dbReference>
<name>A0ABM3UTZ9_MUSDO</name>
<dbReference type="SUPFAM" id="SSF47565">
    <property type="entry name" value="Insect pheromone/odorant-binding proteins"/>
    <property type="match status" value="1"/>
</dbReference>
<feature type="signal peptide" evidence="1">
    <location>
        <begin position="1"/>
        <end position="16"/>
    </location>
</feature>
<gene>
    <name evidence="3" type="primary">LOC131801912</name>
</gene>
<feature type="chain" id="PRO_5045625205" evidence="1">
    <location>
        <begin position="17"/>
        <end position="136"/>
    </location>
</feature>
<keyword evidence="2" id="KW-1185">Reference proteome</keyword>
<keyword evidence="1" id="KW-0732">Signal</keyword>
<dbReference type="RefSeq" id="XP_058977010.1">
    <property type="nucleotide sequence ID" value="XM_059121027.1"/>
</dbReference>
<evidence type="ECO:0000313" key="3">
    <source>
        <dbReference type="RefSeq" id="XP_058977010.1"/>
    </source>
</evidence>
<dbReference type="GeneID" id="131801912"/>
<accession>A0ABM3UTZ9</accession>
<dbReference type="InterPro" id="IPR036728">
    <property type="entry name" value="PBP_GOBP_sf"/>
</dbReference>
<dbReference type="InterPro" id="IPR006170">
    <property type="entry name" value="PBP/GOBP"/>
</dbReference>
<dbReference type="Gene3D" id="1.10.238.20">
    <property type="entry name" value="Pheromone/general odorant binding protein domain"/>
    <property type="match status" value="1"/>
</dbReference>
<protein>
    <submittedName>
        <fullName evidence="3">Uncharacterized protein LOC131801912</fullName>
    </submittedName>
</protein>
<evidence type="ECO:0000256" key="1">
    <source>
        <dbReference type="SAM" id="SignalP"/>
    </source>
</evidence>
<organism evidence="2 3">
    <name type="scientific">Musca domestica</name>
    <name type="common">House fly</name>
    <dbReference type="NCBI Taxonomy" id="7370"/>
    <lineage>
        <taxon>Eukaryota</taxon>
        <taxon>Metazoa</taxon>
        <taxon>Ecdysozoa</taxon>
        <taxon>Arthropoda</taxon>
        <taxon>Hexapoda</taxon>
        <taxon>Insecta</taxon>
        <taxon>Pterygota</taxon>
        <taxon>Neoptera</taxon>
        <taxon>Endopterygota</taxon>
        <taxon>Diptera</taxon>
        <taxon>Brachycera</taxon>
        <taxon>Muscomorpha</taxon>
        <taxon>Muscoidea</taxon>
        <taxon>Muscidae</taxon>
        <taxon>Musca</taxon>
    </lineage>
</organism>
<proteinExistence type="predicted"/>
<dbReference type="Pfam" id="PF01395">
    <property type="entry name" value="PBP_GOBP"/>
    <property type="match status" value="1"/>
</dbReference>
<sequence>MFKIIISIFFISLVFAKRPDWYPENPLEIEAECMKKYNVNAETIAKNRSFQLEDTPIVRSLVFCIAVGKNVYRPESGYDPERLALGLKYGLNLDCNVDFLSNCAHSHNDVESQEGKFFDFFKCVFGGIEGNCEKVQ</sequence>
<reference evidence="3" key="1">
    <citation type="submission" date="2025-08" db="UniProtKB">
        <authorList>
            <consortium name="RefSeq"/>
        </authorList>
    </citation>
    <scope>IDENTIFICATION</scope>
    <source>
        <strain evidence="3">Aabys</strain>
        <tissue evidence="3">Whole body</tissue>
    </source>
</reference>
<evidence type="ECO:0000313" key="2">
    <source>
        <dbReference type="Proteomes" id="UP001652621"/>
    </source>
</evidence>